<dbReference type="AlphaFoldDB" id="A0A1M5WTI5"/>
<protein>
    <recommendedName>
        <fullName evidence="4">DUF4230 domain-containing protein</fullName>
    </recommendedName>
</protein>
<feature type="transmembrane region" description="Helical" evidence="1">
    <location>
        <begin position="29"/>
        <end position="47"/>
    </location>
</feature>
<proteinExistence type="predicted"/>
<evidence type="ECO:0000313" key="2">
    <source>
        <dbReference type="EMBL" id="SHH90343.1"/>
    </source>
</evidence>
<organism evidence="2 3">
    <name type="scientific">Clostridium collagenovorans DSM 3089</name>
    <dbReference type="NCBI Taxonomy" id="1121306"/>
    <lineage>
        <taxon>Bacteria</taxon>
        <taxon>Bacillati</taxon>
        <taxon>Bacillota</taxon>
        <taxon>Clostridia</taxon>
        <taxon>Eubacteriales</taxon>
        <taxon>Clostridiaceae</taxon>
        <taxon>Clostridium</taxon>
    </lineage>
</organism>
<dbReference type="EMBL" id="FQXP01000006">
    <property type="protein sequence ID" value="SHH90343.1"/>
    <property type="molecule type" value="Genomic_DNA"/>
</dbReference>
<dbReference type="Proteomes" id="UP000184526">
    <property type="component" value="Unassembled WGS sequence"/>
</dbReference>
<keyword evidence="3" id="KW-1185">Reference proteome</keyword>
<dbReference type="InterPro" id="IPR025324">
    <property type="entry name" value="DUF4230"/>
</dbReference>
<accession>A0A1M5WTI5</accession>
<sequence>MIGRRYKKKCKRSRDEGSNEYKKIPLRNIFVLILVCVMAISVFSFMLKFKTQQKIENTSSTIANKLEELSEISSLKYNYTSVVGIQEHLSFDKLKIPFTEKSFLLQYNGYVKFGTDLSKAKIDIDRKLSHVSIDLNNCAILDSVVDMNNLTVYDEKWTIFNKLSTQEVIDEIAKDQKNKETQLLKDGYVEESNSKISVLVREMLYSMGFEKVDIKFS</sequence>
<dbReference type="STRING" id="1121306.SAMN02745196_01829"/>
<name>A0A1M5WTI5_9CLOT</name>
<keyword evidence="1" id="KW-0812">Transmembrane</keyword>
<dbReference type="RefSeq" id="WP_072831715.1">
    <property type="nucleotide sequence ID" value="NZ_FQXP01000006.1"/>
</dbReference>
<reference evidence="2 3" key="1">
    <citation type="submission" date="2016-11" db="EMBL/GenBank/DDBJ databases">
        <authorList>
            <person name="Jaros S."/>
            <person name="Januszkiewicz K."/>
            <person name="Wedrychowicz H."/>
        </authorList>
    </citation>
    <scope>NUCLEOTIDE SEQUENCE [LARGE SCALE GENOMIC DNA]</scope>
    <source>
        <strain evidence="2 3">DSM 3089</strain>
    </source>
</reference>
<gene>
    <name evidence="2" type="ORF">SAMN02745196_01829</name>
</gene>
<evidence type="ECO:0000256" key="1">
    <source>
        <dbReference type="SAM" id="Phobius"/>
    </source>
</evidence>
<evidence type="ECO:0008006" key="4">
    <source>
        <dbReference type="Google" id="ProtNLM"/>
    </source>
</evidence>
<keyword evidence="1" id="KW-0472">Membrane</keyword>
<evidence type="ECO:0000313" key="3">
    <source>
        <dbReference type="Proteomes" id="UP000184526"/>
    </source>
</evidence>
<dbReference type="OrthoDB" id="359931at2"/>
<dbReference type="Pfam" id="PF14014">
    <property type="entry name" value="DUF4230"/>
    <property type="match status" value="1"/>
</dbReference>
<keyword evidence="1" id="KW-1133">Transmembrane helix</keyword>